<evidence type="ECO:0000313" key="15">
    <source>
        <dbReference type="EMBL" id="TXF12398.1"/>
    </source>
</evidence>
<dbReference type="InterPro" id="IPR011577">
    <property type="entry name" value="Cyt_b561_bac/Ni-Hgenase"/>
</dbReference>
<dbReference type="FunCoup" id="A0A5C7EZ56">
    <property type="interactions" value="77"/>
</dbReference>
<evidence type="ECO:0000256" key="11">
    <source>
        <dbReference type="ARBA" id="ARBA00023136"/>
    </source>
</evidence>
<keyword evidence="11 13" id="KW-0472">Membrane</keyword>
<accession>A0A5C7EZ56</accession>
<evidence type="ECO:0000256" key="8">
    <source>
        <dbReference type="ARBA" id="ARBA00022982"/>
    </source>
</evidence>
<dbReference type="Pfam" id="PF01292">
    <property type="entry name" value="Ni_hydr_CYTB"/>
    <property type="match status" value="1"/>
</dbReference>
<evidence type="ECO:0000313" key="16">
    <source>
        <dbReference type="Proteomes" id="UP000321201"/>
    </source>
</evidence>
<name>A0A5C7EZ56_9PROT</name>
<keyword evidence="3" id="KW-0813">Transport</keyword>
<evidence type="ECO:0000256" key="7">
    <source>
        <dbReference type="ARBA" id="ARBA00022723"/>
    </source>
</evidence>
<feature type="transmembrane region" description="Helical" evidence="13">
    <location>
        <begin position="20"/>
        <end position="41"/>
    </location>
</feature>
<evidence type="ECO:0000256" key="10">
    <source>
        <dbReference type="ARBA" id="ARBA00023004"/>
    </source>
</evidence>
<dbReference type="GO" id="GO:0022904">
    <property type="term" value="P:respiratory electron transport chain"/>
    <property type="evidence" value="ECO:0007669"/>
    <property type="project" value="InterPro"/>
</dbReference>
<dbReference type="SUPFAM" id="SSF81342">
    <property type="entry name" value="Transmembrane di-heme cytochromes"/>
    <property type="match status" value="1"/>
</dbReference>
<dbReference type="GO" id="GO:0046872">
    <property type="term" value="F:metal ion binding"/>
    <property type="evidence" value="ECO:0007669"/>
    <property type="project" value="UniProtKB-KW"/>
</dbReference>
<keyword evidence="9 13" id="KW-1133">Transmembrane helix</keyword>
<dbReference type="GO" id="GO:0009055">
    <property type="term" value="F:electron transfer activity"/>
    <property type="evidence" value="ECO:0007669"/>
    <property type="project" value="InterPro"/>
</dbReference>
<evidence type="ECO:0000259" key="14">
    <source>
        <dbReference type="Pfam" id="PF01292"/>
    </source>
</evidence>
<feature type="transmembrane region" description="Helical" evidence="13">
    <location>
        <begin position="53"/>
        <end position="71"/>
    </location>
</feature>
<dbReference type="Proteomes" id="UP000321201">
    <property type="component" value="Unassembled WGS sequence"/>
</dbReference>
<sequence length="185" mass="20441">MPLGNTADRYGTVAQTLHWATFLLLLGSFGLGLWMVELSLSPQKLKLISYHKWIGVTVFLLALVRLAWRLYSPPPPLPASVPAWQQRAASAVHGLIYGLLLAVPVTGWLGSSAKGIPTVYLGLIRLPDLIGKDPELAEQLFRLHWVLNKTLLVAVSVHVAAALKHHLVDRDEVLARMLPARLSRR</sequence>
<dbReference type="PANTHER" id="PTHR30529:SF1">
    <property type="entry name" value="CYTOCHROME B561 HOMOLOG 2"/>
    <property type="match status" value="1"/>
</dbReference>
<evidence type="ECO:0000256" key="9">
    <source>
        <dbReference type="ARBA" id="ARBA00022989"/>
    </source>
</evidence>
<evidence type="ECO:0000256" key="4">
    <source>
        <dbReference type="ARBA" id="ARBA00022475"/>
    </source>
</evidence>
<dbReference type="PANTHER" id="PTHR30529">
    <property type="entry name" value="CYTOCHROME B561"/>
    <property type="match status" value="1"/>
</dbReference>
<organism evidence="15 16">
    <name type="scientific">Pelomicrobium methylotrophicum</name>
    <dbReference type="NCBI Taxonomy" id="2602750"/>
    <lineage>
        <taxon>Bacteria</taxon>
        <taxon>Pseudomonadati</taxon>
        <taxon>Pseudomonadota</taxon>
        <taxon>Hydrogenophilia</taxon>
        <taxon>Hydrogenophilia incertae sedis</taxon>
        <taxon>Pelomicrobium</taxon>
    </lineage>
</organism>
<dbReference type="RefSeq" id="WP_147799266.1">
    <property type="nucleotide sequence ID" value="NZ_VPFL01000006.1"/>
</dbReference>
<keyword evidence="8" id="KW-0249">Electron transport</keyword>
<evidence type="ECO:0000256" key="1">
    <source>
        <dbReference type="ARBA" id="ARBA00001970"/>
    </source>
</evidence>
<dbReference type="InterPro" id="IPR016174">
    <property type="entry name" value="Di-haem_cyt_TM"/>
</dbReference>
<comment type="caution">
    <text evidence="15">The sequence shown here is derived from an EMBL/GenBank/DDBJ whole genome shotgun (WGS) entry which is preliminary data.</text>
</comment>
<keyword evidence="16" id="KW-1185">Reference proteome</keyword>
<reference evidence="15 16" key="1">
    <citation type="submission" date="2019-08" db="EMBL/GenBank/DDBJ databases">
        <title>Pelomicrobium methylotrophicum gen. nov., sp. nov. a moderately thermophilic, facultatively anaerobic, lithoautotrophic and methylotrophic bacterium isolated from a terrestrial mud volcano.</title>
        <authorList>
            <person name="Slobodkina G.B."/>
            <person name="Merkel A.Y."/>
            <person name="Slobodkin A.I."/>
        </authorList>
    </citation>
    <scope>NUCLEOTIDE SEQUENCE [LARGE SCALE GENOMIC DNA]</scope>
    <source>
        <strain evidence="15 16">SM250</strain>
    </source>
</reference>
<dbReference type="InterPro" id="IPR052168">
    <property type="entry name" value="Cytochrome_b561_oxidase"/>
</dbReference>
<protein>
    <submittedName>
        <fullName evidence="15">Cytochrome b</fullName>
    </submittedName>
</protein>
<gene>
    <name evidence="15" type="ORF">FR698_05935</name>
</gene>
<evidence type="ECO:0000256" key="2">
    <source>
        <dbReference type="ARBA" id="ARBA00004651"/>
    </source>
</evidence>
<dbReference type="EMBL" id="VPFL01000006">
    <property type="protein sequence ID" value="TXF12398.1"/>
    <property type="molecule type" value="Genomic_DNA"/>
</dbReference>
<proteinExistence type="inferred from homology"/>
<dbReference type="OrthoDB" id="9793784at2"/>
<keyword evidence="7" id="KW-0479">Metal-binding</keyword>
<evidence type="ECO:0000256" key="5">
    <source>
        <dbReference type="ARBA" id="ARBA00022617"/>
    </source>
</evidence>
<comment type="cofactor">
    <cofactor evidence="1">
        <name>heme b</name>
        <dbReference type="ChEBI" id="CHEBI:60344"/>
    </cofactor>
</comment>
<keyword evidence="5" id="KW-0349">Heme</keyword>
<dbReference type="AlphaFoldDB" id="A0A5C7EZ56"/>
<keyword evidence="4" id="KW-1003">Cell membrane</keyword>
<evidence type="ECO:0000256" key="13">
    <source>
        <dbReference type="SAM" id="Phobius"/>
    </source>
</evidence>
<comment type="similarity">
    <text evidence="12">Belongs to the cytochrome b561 family.</text>
</comment>
<keyword evidence="6 13" id="KW-0812">Transmembrane</keyword>
<feature type="transmembrane region" description="Helical" evidence="13">
    <location>
        <begin position="91"/>
        <end position="110"/>
    </location>
</feature>
<dbReference type="InParanoid" id="A0A5C7EZ56"/>
<evidence type="ECO:0000256" key="3">
    <source>
        <dbReference type="ARBA" id="ARBA00022448"/>
    </source>
</evidence>
<dbReference type="GO" id="GO:0020037">
    <property type="term" value="F:heme binding"/>
    <property type="evidence" value="ECO:0007669"/>
    <property type="project" value="TreeGrafter"/>
</dbReference>
<comment type="subcellular location">
    <subcellularLocation>
        <location evidence="2">Cell membrane</location>
        <topology evidence="2">Multi-pass membrane protein</topology>
    </subcellularLocation>
</comment>
<feature type="domain" description="Cytochrome b561 bacterial/Ni-hydrogenase" evidence="14">
    <location>
        <begin position="9"/>
        <end position="179"/>
    </location>
</feature>
<evidence type="ECO:0000256" key="6">
    <source>
        <dbReference type="ARBA" id="ARBA00022692"/>
    </source>
</evidence>
<dbReference type="GO" id="GO:0005886">
    <property type="term" value="C:plasma membrane"/>
    <property type="evidence" value="ECO:0007669"/>
    <property type="project" value="UniProtKB-SubCell"/>
</dbReference>
<keyword evidence="10" id="KW-0408">Iron</keyword>
<evidence type="ECO:0000256" key="12">
    <source>
        <dbReference type="ARBA" id="ARBA00037975"/>
    </source>
</evidence>